<dbReference type="Pfam" id="PF14348">
    <property type="entry name" value="DtrJ-like"/>
    <property type="match status" value="1"/>
</dbReference>
<evidence type="ECO:0000313" key="2">
    <source>
        <dbReference type="EMBL" id="SPS06029.1"/>
    </source>
</evidence>
<reference evidence="2" key="1">
    <citation type="submission" date="2018-05" db="EMBL/GenBank/DDBJ databases">
        <authorList>
            <person name="Lanie J.A."/>
            <person name="Ng W.-L."/>
            <person name="Kazmierczak K.M."/>
            <person name="Andrzejewski T.M."/>
            <person name="Davidsen T.M."/>
            <person name="Wayne K.J."/>
            <person name="Tettelin H."/>
            <person name="Glass J.I."/>
            <person name="Rusch D."/>
            <person name="Podicherti R."/>
            <person name="Tsui H.-C.T."/>
            <person name="Winkler M.E."/>
        </authorList>
    </citation>
    <scope>NUCLEOTIDE SEQUENCE</scope>
    <source>
        <strain evidence="2">KNB</strain>
    </source>
</reference>
<feature type="transmembrane region" description="Helical" evidence="1">
    <location>
        <begin position="48"/>
        <end position="70"/>
    </location>
</feature>
<keyword evidence="1" id="KW-0812">Transmembrane</keyword>
<evidence type="ECO:0008006" key="3">
    <source>
        <dbReference type="Google" id="ProtNLM"/>
    </source>
</evidence>
<evidence type="ECO:0000256" key="1">
    <source>
        <dbReference type="SAM" id="Phobius"/>
    </source>
</evidence>
<keyword evidence="1" id="KW-0472">Membrane</keyword>
<name>A0A2X0QV71_9PROT</name>
<sequence>MISVSVSQIQGMSDAIKDTQDTPGAFKEWIQNRIVVTWLWGSLVVYRVNLLMLFWFILMPFTIAVAIDGYSTRMIRTFQFSSQSPIRHRIGVLISTIVMFGVAIWLVLPIPLPSVVAPLAIVSIGWATWMWVSNLQKRI</sequence>
<proteinExistence type="predicted"/>
<keyword evidence="1" id="KW-1133">Transmembrane helix</keyword>
<dbReference type="AlphaFoldDB" id="A0A2X0QV71"/>
<dbReference type="EMBL" id="LS423452">
    <property type="protein sequence ID" value="SPS06029.1"/>
    <property type="molecule type" value="Genomic_DNA"/>
</dbReference>
<gene>
    <name evidence="2" type="ORF">NITFAB_1619</name>
</gene>
<dbReference type="InterPro" id="IPR022266">
    <property type="entry name" value="DtrJ-like"/>
</dbReference>
<feature type="transmembrane region" description="Helical" evidence="1">
    <location>
        <begin position="90"/>
        <end position="108"/>
    </location>
</feature>
<protein>
    <recommendedName>
        <fullName evidence="3">DUF4400 domain-containing protein</fullName>
    </recommendedName>
</protein>
<organism evidence="2">
    <name type="scientific">Candidatus Nitrotoga fabula</name>
    <dbReference type="NCBI Taxonomy" id="2182327"/>
    <lineage>
        <taxon>Bacteria</taxon>
        <taxon>Pseudomonadati</taxon>
        <taxon>Pseudomonadota</taxon>
        <taxon>Betaproteobacteria</taxon>
        <taxon>Nitrosomonadales</taxon>
        <taxon>Gallionellaceae</taxon>
        <taxon>Candidatus Nitrotoga</taxon>
    </lineage>
</organism>
<feature type="transmembrane region" description="Helical" evidence="1">
    <location>
        <begin position="114"/>
        <end position="132"/>
    </location>
</feature>
<accession>A0A2X0QV71</accession>